<protein>
    <recommendedName>
        <fullName evidence="4 5">Large ribosomal subunit protein uL4</fullName>
    </recommendedName>
</protein>
<feature type="compositionally biased region" description="Basic residues" evidence="6">
    <location>
        <begin position="59"/>
        <end position="76"/>
    </location>
</feature>
<keyword evidence="5" id="KW-0694">RNA-binding</keyword>
<dbReference type="GO" id="GO:0005840">
    <property type="term" value="C:ribosome"/>
    <property type="evidence" value="ECO:0007669"/>
    <property type="project" value="UniProtKB-KW"/>
</dbReference>
<dbReference type="InterPro" id="IPR013005">
    <property type="entry name" value="Ribosomal_uL4-like"/>
</dbReference>
<feature type="region of interest" description="Disordered" evidence="6">
    <location>
        <begin position="42"/>
        <end position="89"/>
    </location>
</feature>
<name>A0A0H4T476_9BACT</name>
<dbReference type="PANTHER" id="PTHR10746:SF6">
    <property type="entry name" value="LARGE RIBOSOMAL SUBUNIT PROTEIN UL4M"/>
    <property type="match status" value="1"/>
</dbReference>
<evidence type="ECO:0000313" key="7">
    <source>
        <dbReference type="EMBL" id="AKQ02468.1"/>
    </source>
</evidence>
<evidence type="ECO:0000256" key="3">
    <source>
        <dbReference type="ARBA" id="ARBA00023274"/>
    </source>
</evidence>
<gene>
    <name evidence="5" type="primary">rplD</name>
</gene>
<evidence type="ECO:0000256" key="1">
    <source>
        <dbReference type="ARBA" id="ARBA00010528"/>
    </source>
</evidence>
<comment type="similarity">
    <text evidence="1 5">Belongs to the universal ribosomal protein uL4 family.</text>
</comment>
<dbReference type="Pfam" id="PF00573">
    <property type="entry name" value="Ribosomal_L4"/>
    <property type="match status" value="1"/>
</dbReference>
<dbReference type="SUPFAM" id="SSF52166">
    <property type="entry name" value="Ribosomal protein L4"/>
    <property type="match status" value="1"/>
</dbReference>
<dbReference type="Gene3D" id="3.40.1370.10">
    <property type="match status" value="1"/>
</dbReference>
<comment type="function">
    <text evidence="5">One of the primary rRNA binding proteins, this protein initially binds near the 5'-end of the 23S rRNA. It is important during the early stages of 50S assembly. It makes multiple contacts with different domains of the 23S rRNA in the assembled 50S subunit and ribosome.</text>
</comment>
<keyword evidence="3 5" id="KW-0687">Ribonucleoprotein</keyword>
<evidence type="ECO:0000256" key="2">
    <source>
        <dbReference type="ARBA" id="ARBA00022980"/>
    </source>
</evidence>
<reference evidence="7" key="1">
    <citation type="journal article" date="2015" name="ISME J.">
        <title>Aquifer environment selects for microbial species cohorts in sediment and groundwater.</title>
        <authorList>
            <person name="Hug L.A."/>
            <person name="Thomas B.C."/>
            <person name="Brown C.T."/>
            <person name="Frischkorn K.R."/>
            <person name="Williams K.H."/>
            <person name="Tringe S.G."/>
            <person name="Banfield J.F."/>
        </authorList>
    </citation>
    <scope>NUCLEOTIDE SEQUENCE</scope>
</reference>
<dbReference type="AlphaFoldDB" id="A0A0H4T476"/>
<comment type="subunit">
    <text evidence="5">Part of the 50S ribosomal subunit.</text>
</comment>
<keyword evidence="5" id="KW-0699">rRNA-binding</keyword>
<organism evidence="7">
    <name type="scientific">uncultured Parcubacteria bacterium Rifle_16ft_4_minimus_37647</name>
    <dbReference type="NCBI Taxonomy" id="1665140"/>
    <lineage>
        <taxon>Bacteria</taxon>
        <taxon>Candidatus Parcubacteria</taxon>
        <taxon>environmental samples</taxon>
    </lineage>
</organism>
<feature type="compositionally biased region" description="Basic and acidic residues" evidence="6">
    <location>
        <begin position="49"/>
        <end position="58"/>
    </location>
</feature>
<dbReference type="GO" id="GO:0006412">
    <property type="term" value="P:translation"/>
    <property type="evidence" value="ECO:0007669"/>
    <property type="project" value="UniProtKB-UniRule"/>
</dbReference>
<evidence type="ECO:0000256" key="5">
    <source>
        <dbReference type="HAMAP-Rule" id="MF_01328"/>
    </source>
</evidence>
<accession>A0A0H4T476</accession>
<dbReference type="InterPro" id="IPR002136">
    <property type="entry name" value="Ribosomal_uL4"/>
</dbReference>
<evidence type="ECO:0000256" key="6">
    <source>
        <dbReference type="SAM" id="MobiDB-lite"/>
    </source>
</evidence>
<dbReference type="PANTHER" id="PTHR10746">
    <property type="entry name" value="50S RIBOSOMAL PROTEIN L4"/>
    <property type="match status" value="1"/>
</dbReference>
<dbReference type="EMBL" id="KT007000">
    <property type="protein sequence ID" value="AKQ02468.1"/>
    <property type="molecule type" value="Genomic_DNA"/>
</dbReference>
<proteinExistence type="inferred from homology"/>
<evidence type="ECO:0000256" key="4">
    <source>
        <dbReference type="ARBA" id="ARBA00035244"/>
    </source>
</evidence>
<dbReference type="GO" id="GO:0019843">
    <property type="term" value="F:rRNA binding"/>
    <property type="evidence" value="ECO:0007669"/>
    <property type="project" value="UniProtKB-UniRule"/>
</dbReference>
<keyword evidence="2 5" id="KW-0689">Ribosomal protein</keyword>
<dbReference type="HAMAP" id="MF_01328_B">
    <property type="entry name" value="Ribosomal_uL4_B"/>
    <property type="match status" value="1"/>
</dbReference>
<dbReference type="NCBIfam" id="TIGR03953">
    <property type="entry name" value="rplD_bact"/>
    <property type="match status" value="1"/>
</dbReference>
<dbReference type="GO" id="GO:1990904">
    <property type="term" value="C:ribonucleoprotein complex"/>
    <property type="evidence" value="ECO:0007669"/>
    <property type="project" value="UniProtKB-KW"/>
</dbReference>
<dbReference type="GO" id="GO:0003735">
    <property type="term" value="F:structural constituent of ribosome"/>
    <property type="evidence" value="ECO:0007669"/>
    <property type="project" value="InterPro"/>
</dbReference>
<dbReference type="InterPro" id="IPR023574">
    <property type="entry name" value="Ribosomal_uL4_dom_sf"/>
</dbReference>
<sequence>MKTDVYDNKAKKVGTVDLPDRIFGHSWNPDLVHQAVRTQTANKRANIAHAKDRGESRGGGKKPWRQKGTGRARHGSIRSPIWRGGGVTHGPTKERVLSLKINKKMRQGAMFAILSRKLKDGDIKVVESLEIDEPKTGKLSEILSNFAKDKQNFLIIPNTTSKNLYQASRNLKTVKSLDPRSLNVYDLLKYKQILVEKNAVEEMDKHYHAVK</sequence>
<comment type="function">
    <text evidence="5">Forms part of the polypeptide exit tunnel.</text>
</comment>